<feature type="transmembrane region" description="Helical" evidence="2">
    <location>
        <begin position="95"/>
        <end position="116"/>
    </location>
</feature>
<feature type="transmembrane region" description="Helical" evidence="2">
    <location>
        <begin position="148"/>
        <end position="169"/>
    </location>
</feature>
<comment type="caution">
    <text evidence="4">The sequence shown here is derived from an EMBL/GenBank/DDBJ whole genome shotgun (WGS) entry which is preliminary data.</text>
</comment>
<feature type="domain" description="Membrane insertase YidC/Oxa/ALB C-terminal" evidence="3">
    <location>
        <begin position="31"/>
        <end position="217"/>
    </location>
</feature>
<evidence type="ECO:0000313" key="5">
    <source>
        <dbReference type="Proteomes" id="UP000176678"/>
    </source>
</evidence>
<accession>A0A1F7VG98</accession>
<evidence type="ECO:0000313" key="4">
    <source>
        <dbReference type="EMBL" id="OGL89483.1"/>
    </source>
</evidence>
<organism evidence="4 5">
    <name type="scientific">Candidatus Uhrbacteria bacterium RIFCSPLOWO2_02_FULL_51_9</name>
    <dbReference type="NCBI Taxonomy" id="1802410"/>
    <lineage>
        <taxon>Bacteria</taxon>
        <taxon>Candidatus Uhriibacteriota</taxon>
    </lineage>
</organism>
<feature type="transmembrane region" description="Helical" evidence="2">
    <location>
        <begin position="206"/>
        <end position="225"/>
    </location>
</feature>
<dbReference type="STRING" id="1802410.A3H75_01265"/>
<dbReference type="Proteomes" id="UP000176678">
    <property type="component" value="Unassembled WGS sequence"/>
</dbReference>
<dbReference type="AlphaFoldDB" id="A0A1F7VG98"/>
<gene>
    <name evidence="4" type="ORF">A3H75_01265</name>
</gene>
<evidence type="ECO:0000259" key="3">
    <source>
        <dbReference type="Pfam" id="PF02096"/>
    </source>
</evidence>
<feature type="transmembrane region" description="Helical" evidence="2">
    <location>
        <begin position="30"/>
        <end position="51"/>
    </location>
</feature>
<comment type="subcellular location">
    <subcellularLocation>
        <location evidence="1">Membrane</location>
        <topology evidence="1">Multi-pass membrane protein</topology>
    </subcellularLocation>
</comment>
<sequence length="235" mass="27270">MPDILWNDYLYRPLLNILIWLYNNWAGQNLGWAVVILTVALRVILLPFSIINERNAVRYERLHERIEGLEKAFKNDPVQLKEEIRNVMHYYRVSPWAKTVVLGILGLVLVLLYQVFLGGMEPIKIARALYDWNDAPGTVNTIFFGFDIALRSLLWSGAAGVWIFLDLYWTQRKSAQSATKGEVMFIIFFPFFIFVLLWWLPMVKSIFILTSMAFSGTITVLRKLFVKTPKPKAAH</sequence>
<name>A0A1F7VG98_9BACT</name>
<keyword evidence="2" id="KW-0472">Membrane</keyword>
<evidence type="ECO:0000256" key="1">
    <source>
        <dbReference type="RuleBase" id="RU003945"/>
    </source>
</evidence>
<dbReference type="Pfam" id="PF02096">
    <property type="entry name" value="60KD_IMP"/>
    <property type="match status" value="1"/>
</dbReference>
<dbReference type="InterPro" id="IPR028055">
    <property type="entry name" value="YidC/Oxa/ALB_C"/>
</dbReference>
<reference evidence="4 5" key="1">
    <citation type="journal article" date="2016" name="Nat. Commun.">
        <title>Thousands of microbial genomes shed light on interconnected biogeochemical processes in an aquifer system.</title>
        <authorList>
            <person name="Anantharaman K."/>
            <person name="Brown C.T."/>
            <person name="Hug L.A."/>
            <person name="Sharon I."/>
            <person name="Castelle C.J."/>
            <person name="Probst A.J."/>
            <person name="Thomas B.C."/>
            <person name="Singh A."/>
            <person name="Wilkins M.J."/>
            <person name="Karaoz U."/>
            <person name="Brodie E.L."/>
            <person name="Williams K.H."/>
            <person name="Hubbard S.S."/>
            <person name="Banfield J.F."/>
        </authorList>
    </citation>
    <scope>NUCLEOTIDE SEQUENCE [LARGE SCALE GENOMIC DNA]</scope>
</reference>
<keyword evidence="2" id="KW-1133">Transmembrane helix</keyword>
<evidence type="ECO:0000256" key="2">
    <source>
        <dbReference type="SAM" id="Phobius"/>
    </source>
</evidence>
<protein>
    <recommendedName>
        <fullName evidence="3">Membrane insertase YidC/Oxa/ALB C-terminal domain-containing protein</fullName>
    </recommendedName>
</protein>
<keyword evidence="1 2" id="KW-0812">Transmembrane</keyword>
<comment type="similarity">
    <text evidence="1">Belongs to the OXA1/ALB3/YidC family.</text>
</comment>
<dbReference type="GO" id="GO:0016020">
    <property type="term" value="C:membrane"/>
    <property type="evidence" value="ECO:0007669"/>
    <property type="project" value="UniProtKB-SubCell"/>
</dbReference>
<dbReference type="EMBL" id="MGES01000001">
    <property type="protein sequence ID" value="OGL89483.1"/>
    <property type="molecule type" value="Genomic_DNA"/>
</dbReference>
<proteinExistence type="inferred from homology"/>
<feature type="transmembrane region" description="Helical" evidence="2">
    <location>
        <begin position="181"/>
        <end position="200"/>
    </location>
</feature>